<dbReference type="Gene3D" id="3.30.530.20">
    <property type="match status" value="1"/>
</dbReference>
<accession>A0A1U8Q0B5</accession>
<comment type="caution">
    <text evidence="4">The sequence shown here is derived from an EMBL/GenBank/DDBJ whole genome shotgun (WGS) entry which is preliminary data.</text>
</comment>
<dbReference type="CDD" id="cd07816">
    <property type="entry name" value="Bet_v1-like"/>
    <property type="match status" value="1"/>
</dbReference>
<evidence type="ECO:0000259" key="3">
    <source>
        <dbReference type="Pfam" id="PF00407"/>
    </source>
</evidence>
<dbReference type="EMBL" id="DUZY01000001">
    <property type="protein sequence ID" value="DAD17838.1"/>
    <property type="molecule type" value="Genomic_DNA"/>
</dbReference>
<dbReference type="GO" id="GO:0006952">
    <property type="term" value="P:defense response"/>
    <property type="evidence" value="ECO:0007669"/>
    <property type="project" value="InterPro"/>
</dbReference>
<dbReference type="InterPro" id="IPR050279">
    <property type="entry name" value="Plant_def-hormone_signal"/>
</dbReference>
<dbReference type="SUPFAM" id="SSF55961">
    <property type="entry name" value="Bet v1-like"/>
    <property type="match status" value="1"/>
</dbReference>
<dbReference type="InterPro" id="IPR000916">
    <property type="entry name" value="Bet_v_I/MLP"/>
</dbReference>
<dbReference type="InterPro" id="IPR023393">
    <property type="entry name" value="START-like_dom_sf"/>
</dbReference>
<dbReference type="Proteomes" id="UP000607653">
    <property type="component" value="Unassembled WGS sequence"/>
</dbReference>
<keyword evidence="5" id="KW-1185">Reference proteome</keyword>
<organism evidence="4 5">
    <name type="scientific">Nelumbo nucifera</name>
    <name type="common">Sacred lotus</name>
    <dbReference type="NCBI Taxonomy" id="4432"/>
    <lineage>
        <taxon>Eukaryota</taxon>
        <taxon>Viridiplantae</taxon>
        <taxon>Streptophyta</taxon>
        <taxon>Embryophyta</taxon>
        <taxon>Tracheophyta</taxon>
        <taxon>Spermatophyta</taxon>
        <taxon>Magnoliopsida</taxon>
        <taxon>Proteales</taxon>
        <taxon>Nelumbonaceae</taxon>
        <taxon>Nelumbo</taxon>
    </lineage>
</organism>
<protein>
    <recommendedName>
        <fullName evidence="3">Bet v I/Major latex protein domain-containing protein</fullName>
    </recommendedName>
</protein>
<dbReference type="SMR" id="A0A1U8Q0B5"/>
<dbReference type="GO" id="GO:0009820">
    <property type="term" value="P:alkaloid metabolic process"/>
    <property type="evidence" value="ECO:0007669"/>
    <property type="project" value="UniProtKB-KW"/>
</dbReference>
<dbReference type="KEGG" id="nnu:109114309"/>
<name>A0A1U8Q0B5_NELNU</name>
<evidence type="ECO:0000256" key="1">
    <source>
        <dbReference type="ARBA" id="ARBA00009744"/>
    </source>
</evidence>
<dbReference type="AlphaFoldDB" id="A0A1U8Q0B5"/>
<evidence type="ECO:0000256" key="2">
    <source>
        <dbReference type="ARBA" id="ARBA00022589"/>
    </source>
</evidence>
<gene>
    <name evidence="4" type="ORF">HUJ06_019301</name>
</gene>
<sequence>MMTARVTNEMEVGVPADDVWAVYGSPDLPKLFVQLMPQVYKRNDVLEGDGTVGTVILIELDDALPEPRIWKEKFIKIDHQEREKLVRVIEGGFLDIGFRSFDIIFKVIEKDASSCIIQSTTAFELDDKFEDNANRITAGTLWWVAKAISNYVIQNKSKSKSDNN</sequence>
<comment type="similarity">
    <text evidence="1">Belongs to the BetVI family.</text>
</comment>
<feature type="domain" description="Bet v I/Major latex protein" evidence="3">
    <location>
        <begin position="1"/>
        <end position="136"/>
    </location>
</feature>
<evidence type="ECO:0000313" key="4">
    <source>
        <dbReference type="EMBL" id="DAD17838.1"/>
    </source>
</evidence>
<reference evidence="4 5" key="1">
    <citation type="journal article" date="2020" name="Mol. Biol. Evol.">
        <title>Distinct Expression and Methylation Patterns for Genes with Different Fates following a Single Whole-Genome Duplication in Flowering Plants.</title>
        <authorList>
            <person name="Shi T."/>
            <person name="Rahmani R.S."/>
            <person name="Gugger P.F."/>
            <person name="Wang M."/>
            <person name="Li H."/>
            <person name="Zhang Y."/>
            <person name="Li Z."/>
            <person name="Wang Q."/>
            <person name="Van de Peer Y."/>
            <person name="Marchal K."/>
            <person name="Chen J."/>
        </authorList>
    </citation>
    <scope>NUCLEOTIDE SEQUENCE [LARGE SCALE GENOMIC DNA]</scope>
    <source>
        <tissue evidence="4">Leaf</tissue>
    </source>
</reference>
<keyword evidence="2" id="KW-0017">Alkaloid metabolism</keyword>
<evidence type="ECO:0000313" key="5">
    <source>
        <dbReference type="Proteomes" id="UP000607653"/>
    </source>
</evidence>
<proteinExistence type="inferred from homology"/>
<dbReference type="Pfam" id="PF00407">
    <property type="entry name" value="Bet_v_1"/>
    <property type="match status" value="1"/>
</dbReference>
<dbReference type="PANTHER" id="PTHR31213:SF19">
    <property type="entry name" value="BET V I_MAJOR LATEX PROTEIN DOMAIN-CONTAINING PROTEIN"/>
    <property type="match status" value="1"/>
</dbReference>
<dbReference type="PANTHER" id="PTHR31213">
    <property type="entry name" value="OS08G0374000 PROTEIN-RELATED"/>
    <property type="match status" value="1"/>
</dbReference>